<feature type="compositionally biased region" description="Basic and acidic residues" evidence="1">
    <location>
        <begin position="1"/>
        <end position="14"/>
    </location>
</feature>
<accession>A0AAW5MW17</accession>
<evidence type="ECO:0000313" key="3">
    <source>
        <dbReference type="Proteomes" id="UP001206878"/>
    </source>
</evidence>
<evidence type="ECO:0000256" key="1">
    <source>
        <dbReference type="SAM" id="MobiDB-lite"/>
    </source>
</evidence>
<organism evidence="2 3">
    <name type="scientific">Escherichia marmotae</name>
    <dbReference type="NCBI Taxonomy" id="1499973"/>
    <lineage>
        <taxon>Bacteria</taxon>
        <taxon>Pseudomonadati</taxon>
        <taxon>Pseudomonadota</taxon>
        <taxon>Gammaproteobacteria</taxon>
        <taxon>Enterobacterales</taxon>
        <taxon>Enterobacteriaceae</taxon>
        <taxon>Escherichia</taxon>
    </lineage>
</organism>
<gene>
    <name evidence="2" type="ORF">NVV43_31310</name>
</gene>
<reference evidence="2" key="1">
    <citation type="submission" date="2022-07" db="EMBL/GenBank/DDBJ databases">
        <title>Diversity of ethanolamine utilization by human commensal Escherichia coli.</title>
        <authorList>
            <person name="Jubelin G."/>
        </authorList>
    </citation>
    <scope>NUCLEOTIDE SEQUENCE</scope>
    <source>
        <strain evidence="2">S1</strain>
    </source>
</reference>
<sequence length="23" mass="2479">PAVDADVAKFEQDRQGAFGRTSI</sequence>
<name>A0AAW5MW17_9ESCH</name>
<dbReference type="AlphaFoldDB" id="A0AAW5MW17"/>
<proteinExistence type="predicted"/>
<evidence type="ECO:0000313" key="2">
    <source>
        <dbReference type="EMBL" id="MCR6679865.1"/>
    </source>
</evidence>
<feature type="non-terminal residue" evidence="2">
    <location>
        <position position="1"/>
    </location>
</feature>
<protein>
    <submittedName>
        <fullName evidence="2">Fructose-6-phosphate aldolase</fullName>
    </submittedName>
</protein>
<dbReference type="EMBL" id="JANPXH010001893">
    <property type="protein sequence ID" value="MCR6679865.1"/>
    <property type="molecule type" value="Genomic_DNA"/>
</dbReference>
<feature type="region of interest" description="Disordered" evidence="1">
    <location>
        <begin position="1"/>
        <end position="23"/>
    </location>
</feature>
<dbReference type="Proteomes" id="UP001206878">
    <property type="component" value="Unassembled WGS sequence"/>
</dbReference>
<comment type="caution">
    <text evidence="2">The sequence shown here is derived from an EMBL/GenBank/DDBJ whole genome shotgun (WGS) entry which is preliminary data.</text>
</comment>